<dbReference type="Proteomes" id="UP000275846">
    <property type="component" value="Unassembled WGS sequence"/>
</dbReference>
<name>A0A183SBB1_SCHSO</name>
<evidence type="ECO:0000313" key="2">
    <source>
        <dbReference type="Proteomes" id="UP000275846"/>
    </source>
</evidence>
<dbReference type="AlphaFoldDB" id="A0A183SBB1"/>
<evidence type="ECO:0000313" key="1">
    <source>
        <dbReference type="EMBL" id="VDL87894.1"/>
    </source>
</evidence>
<reference evidence="1 2" key="2">
    <citation type="submission" date="2018-11" db="EMBL/GenBank/DDBJ databases">
        <authorList>
            <consortium name="Pathogen Informatics"/>
        </authorList>
    </citation>
    <scope>NUCLEOTIDE SEQUENCE [LARGE SCALE GENOMIC DNA]</scope>
    <source>
        <strain evidence="1 2">NST_G2</strain>
    </source>
</reference>
<accession>A0A183SBB1</accession>
<dbReference type="WBParaSite" id="SSLN_0000156601-mRNA-1">
    <property type="protein sequence ID" value="SSLN_0000156601-mRNA-1"/>
    <property type="gene ID" value="SSLN_0000156601"/>
</dbReference>
<reference evidence="3" key="1">
    <citation type="submission" date="2016-06" db="UniProtKB">
        <authorList>
            <consortium name="WormBaseParasite"/>
        </authorList>
    </citation>
    <scope>IDENTIFICATION</scope>
</reference>
<keyword evidence="2" id="KW-1185">Reference proteome</keyword>
<proteinExistence type="predicted"/>
<sequence>MTVPSSDPKFWRGYVHASPRFSRGWIHVWPNFVFALTFDELRPEGLVGCWKGDPTVDRNSLHVSGFDCFPAYAVISSTQDFSVLEGEHVPRVCKVFHHQGQWVHSPLCPHVFGEKGLQPLPCLSESRDDQLSGKFVKISSTKQPFFDEVLVHDLSCYRLTQQQPAVPSYDLKFNARDARPEDFLASFGRISRSYAFEIVA</sequence>
<evidence type="ECO:0000313" key="3">
    <source>
        <dbReference type="WBParaSite" id="SSLN_0000156601-mRNA-1"/>
    </source>
</evidence>
<protein>
    <submittedName>
        <fullName evidence="3">Acetoacetate decarboxylase</fullName>
    </submittedName>
</protein>
<dbReference type="EMBL" id="UYSU01003494">
    <property type="protein sequence ID" value="VDL87894.1"/>
    <property type="molecule type" value="Genomic_DNA"/>
</dbReference>
<gene>
    <name evidence="1" type="ORF">SSLN_LOCUS1509</name>
</gene>
<organism evidence="3">
    <name type="scientific">Schistocephalus solidus</name>
    <name type="common">Tapeworm</name>
    <dbReference type="NCBI Taxonomy" id="70667"/>
    <lineage>
        <taxon>Eukaryota</taxon>
        <taxon>Metazoa</taxon>
        <taxon>Spiralia</taxon>
        <taxon>Lophotrochozoa</taxon>
        <taxon>Platyhelminthes</taxon>
        <taxon>Cestoda</taxon>
        <taxon>Eucestoda</taxon>
        <taxon>Diphyllobothriidea</taxon>
        <taxon>Diphyllobothriidae</taxon>
        <taxon>Schistocephalus</taxon>
    </lineage>
</organism>